<dbReference type="InterPro" id="IPR029032">
    <property type="entry name" value="AhpD-like"/>
</dbReference>
<dbReference type="SUPFAM" id="SSF69118">
    <property type="entry name" value="AhpD-like"/>
    <property type="match status" value="1"/>
</dbReference>
<sequence length="186" mass="20931">MQRYTLTDYEDASPATRSVYDDFMRTTGATEVPIWLQSLGHSEALARAYWERAKGTLFSGNLPLPLKEMIVFIVSARHGARYCSACHAQNVLSLDKALAFADLQSFLASDSACMLPRCYQNVVRFASKVVADANGLEDEDFEELMEEGFTREEICEIIAVIDMATMFNVYTSSLRLDLDPQYRAIL</sequence>
<evidence type="ECO:0000313" key="2">
    <source>
        <dbReference type="Proteomes" id="UP000020077"/>
    </source>
</evidence>
<dbReference type="GO" id="GO:0004601">
    <property type="term" value="F:peroxidase activity"/>
    <property type="evidence" value="ECO:0007669"/>
    <property type="project" value="UniProtKB-KW"/>
</dbReference>
<keyword evidence="1" id="KW-0560">Oxidoreductase</keyword>
<reference evidence="1 2" key="1">
    <citation type="submission" date="2014-02" db="EMBL/GenBank/DDBJ databases">
        <title>Expanding our view of genomic diversity in Candidatus Accumulibacter clades.</title>
        <authorList>
            <person name="Skennerton C.T."/>
            <person name="Barr J.J."/>
            <person name="Slater F.R."/>
            <person name="Bond P.L."/>
            <person name="Tyson G.W."/>
        </authorList>
    </citation>
    <scope>NUCLEOTIDE SEQUENCE [LARGE SCALE GENOMIC DNA]</scope>
    <source>
        <strain evidence="2">BA-91</strain>
    </source>
</reference>
<keyword evidence="1" id="KW-0575">Peroxidase</keyword>
<dbReference type="PANTHER" id="PTHR35446">
    <property type="entry name" value="SI:CH211-175M2.5"/>
    <property type="match status" value="1"/>
</dbReference>
<dbReference type="Proteomes" id="UP000020077">
    <property type="component" value="Unassembled WGS sequence"/>
</dbReference>
<accession>A0A080LYW8</accession>
<proteinExistence type="predicted"/>
<organism evidence="1 2">
    <name type="scientific">Candidatus Accumulibacter phosphatis</name>
    <dbReference type="NCBI Taxonomy" id="327160"/>
    <lineage>
        <taxon>Bacteria</taxon>
        <taxon>Pseudomonadati</taxon>
        <taxon>Pseudomonadota</taxon>
        <taxon>Betaproteobacteria</taxon>
        <taxon>Candidatus Accumulibacter</taxon>
    </lineage>
</organism>
<name>A0A080LYW8_9PROT</name>
<dbReference type="EMBL" id="JDVG02000268">
    <property type="protein sequence ID" value="KFB73185.1"/>
    <property type="molecule type" value="Genomic_DNA"/>
</dbReference>
<dbReference type="AlphaFoldDB" id="A0A080LYW8"/>
<evidence type="ECO:0000313" key="1">
    <source>
        <dbReference type="EMBL" id="KFB73185.1"/>
    </source>
</evidence>
<comment type="caution">
    <text evidence="1">The sequence shown here is derived from an EMBL/GenBank/DDBJ whole genome shotgun (WGS) entry which is preliminary data.</text>
</comment>
<dbReference type="PANTHER" id="PTHR35446:SF2">
    <property type="entry name" value="CARBOXYMUCONOLACTONE DECARBOXYLASE-LIKE DOMAIN-CONTAINING PROTEIN"/>
    <property type="match status" value="1"/>
</dbReference>
<gene>
    <name evidence="1" type="ORF">AW09_001565</name>
</gene>
<protein>
    <submittedName>
        <fullName evidence="1">Putative peroxidase-related enzyme</fullName>
    </submittedName>
</protein>
<dbReference type="Gene3D" id="1.20.1290.10">
    <property type="entry name" value="AhpD-like"/>
    <property type="match status" value="1"/>
</dbReference>